<organism evidence="2 3">
    <name type="scientific">Enterococcus casseliflavus</name>
    <name type="common">Enterococcus flavescens</name>
    <dbReference type="NCBI Taxonomy" id="37734"/>
    <lineage>
        <taxon>Bacteria</taxon>
        <taxon>Bacillati</taxon>
        <taxon>Bacillota</taxon>
        <taxon>Bacilli</taxon>
        <taxon>Lactobacillales</taxon>
        <taxon>Enterococcaceae</taxon>
        <taxon>Enterococcus</taxon>
    </lineage>
</organism>
<dbReference type="EMBL" id="QRMZ01000029">
    <property type="protein sequence ID" value="RHK04304.1"/>
    <property type="molecule type" value="Genomic_DNA"/>
</dbReference>
<dbReference type="AlphaFoldDB" id="A0A415ENR6"/>
<comment type="caution">
    <text evidence="2">The sequence shown here is derived from an EMBL/GenBank/DDBJ whole genome shotgun (WGS) entry which is preliminary data.</text>
</comment>
<dbReference type="GO" id="GO:0003677">
    <property type="term" value="F:DNA binding"/>
    <property type="evidence" value="ECO:0007669"/>
    <property type="project" value="InterPro"/>
</dbReference>
<dbReference type="InterPro" id="IPR013324">
    <property type="entry name" value="RNA_pol_sigma_r3/r4-like"/>
</dbReference>
<evidence type="ECO:0000259" key="1">
    <source>
        <dbReference type="Pfam" id="PF08281"/>
    </source>
</evidence>
<dbReference type="Proteomes" id="UP000286288">
    <property type="component" value="Unassembled WGS sequence"/>
</dbReference>
<evidence type="ECO:0000313" key="2">
    <source>
        <dbReference type="EMBL" id="RHK04304.1"/>
    </source>
</evidence>
<protein>
    <submittedName>
        <fullName evidence="2">RNA polymerase subunit sigma-70</fullName>
    </submittedName>
</protein>
<dbReference type="GO" id="GO:0006352">
    <property type="term" value="P:DNA-templated transcription initiation"/>
    <property type="evidence" value="ECO:0007669"/>
    <property type="project" value="InterPro"/>
</dbReference>
<evidence type="ECO:0000313" key="3">
    <source>
        <dbReference type="Proteomes" id="UP000286288"/>
    </source>
</evidence>
<accession>A0A415ENR6</accession>
<dbReference type="InterPro" id="IPR036388">
    <property type="entry name" value="WH-like_DNA-bd_sf"/>
</dbReference>
<dbReference type="GO" id="GO:0016987">
    <property type="term" value="F:sigma factor activity"/>
    <property type="evidence" value="ECO:0007669"/>
    <property type="project" value="InterPro"/>
</dbReference>
<dbReference type="Gene3D" id="1.10.10.10">
    <property type="entry name" value="Winged helix-like DNA-binding domain superfamily/Winged helix DNA-binding domain"/>
    <property type="match status" value="1"/>
</dbReference>
<sequence>MIEAYKEDIKAIRKQIKMIQSKKAVALDVQNQEKLVDMRTAQDKQDLTTLNEILSSTQYSLWWLKNGHEKPRSMQDFAKQNQKKRTQLWGDIDGAIQHHRVKSSRELDFLASLKEEEKHWEKQERLIQIKEILAILSPREKEFFLLKHEAILTEEECAEKMNVELGTVKSMAQRIRNKIEFYFENPCQTALFFDE</sequence>
<feature type="domain" description="RNA polymerase sigma factor 70 region 4 type 2" evidence="1">
    <location>
        <begin position="128"/>
        <end position="179"/>
    </location>
</feature>
<name>A0A415ENR6_ENTCA</name>
<dbReference type="InterPro" id="IPR013249">
    <property type="entry name" value="RNA_pol_sigma70_r4_t2"/>
</dbReference>
<dbReference type="Pfam" id="PF08281">
    <property type="entry name" value="Sigma70_r4_2"/>
    <property type="match status" value="1"/>
</dbReference>
<gene>
    <name evidence="2" type="ORF">DW084_16410</name>
</gene>
<proteinExistence type="predicted"/>
<dbReference type="SUPFAM" id="SSF88659">
    <property type="entry name" value="Sigma3 and sigma4 domains of RNA polymerase sigma factors"/>
    <property type="match status" value="1"/>
</dbReference>
<reference evidence="2 3" key="1">
    <citation type="submission" date="2018-08" db="EMBL/GenBank/DDBJ databases">
        <title>A genome reference for cultivated species of the human gut microbiota.</title>
        <authorList>
            <person name="Zou Y."/>
            <person name="Xue W."/>
            <person name="Luo G."/>
        </authorList>
    </citation>
    <scope>NUCLEOTIDE SEQUENCE [LARGE SCALE GENOMIC DNA]</scope>
    <source>
        <strain evidence="2 3">AF48-16</strain>
    </source>
</reference>